<name>A0ABT2J8V3_9PSEU</name>
<dbReference type="EMBL" id="JAFFZE010000012">
    <property type="protein sequence ID" value="MCT2584300.1"/>
    <property type="molecule type" value="Genomic_DNA"/>
</dbReference>
<evidence type="ECO:0000256" key="3">
    <source>
        <dbReference type="ARBA" id="ARBA00022833"/>
    </source>
</evidence>
<dbReference type="InterPro" id="IPR013149">
    <property type="entry name" value="ADH-like_C"/>
</dbReference>
<keyword evidence="3 5" id="KW-0862">Zinc</keyword>
<comment type="caution">
    <text evidence="7">The sequence shown here is derived from an EMBL/GenBank/DDBJ whole genome shotgun (WGS) entry which is preliminary data.</text>
</comment>
<dbReference type="InterPro" id="IPR050129">
    <property type="entry name" value="Zn_alcohol_dh"/>
</dbReference>
<dbReference type="Pfam" id="PF08240">
    <property type="entry name" value="ADH_N"/>
    <property type="match status" value="1"/>
</dbReference>
<proteinExistence type="inferred from homology"/>
<evidence type="ECO:0000313" key="8">
    <source>
        <dbReference type="Proteomes" id="UP001156441"/>
    </source>
</evidence>
<feature type="domain" description="Enoyl reductase (ER)" evidence="6">
    <location>
        <begin position="10"/>
        <end position="344"/>
    </location>
</feature>
<dbReference type="Pfam" id="PF00107">
    <property type="entry name" value="ADH_zinc_N"/>
    <property type="match status" value="1"/>
</dbReference>
<reference evidence="7 8" key="1">
    <citation type="submission" date="2021-02" db="EMBL/GenBank/DDBJ databases">
        <title>Actinophytocola xerophila sp. nov., isolated from soil of cotton cropping field.</title>
        <authorList>
            <person name="Huang R."/>
            <person name="Chen X."/>
            <person name="Ge X."/>
            <person name="Liu W."/>
        </authorList>
    </citation>
    <scope>NUCLEOTIDE SEQUENCE [LARGE SCALE GENOMIC DNA]</scope>
    <source>
        <strain evidence="7 8">S1-96</strain>
    </source>
</reference>
<dbReference type="Gene3D" id="3.40.50.720">
    <property type="entry name" value="NAD(P)-binding Rossmann-like Domain"/>
    <property type="match status" value="1"/>
</dbReference>
<dbReference type="SUPFAM" id="SSF50129">
    <property type="entry name" value="GroES-like"/>
    <property type="match status" value="1"/>
</dbReference>
<dbReference type="Gene3D" id="3.90.180.10">
    <property type="entry name" value="Medium-chain alcohol dehydrogenases, catalytic domain"/>
    <property type="match status" value="1"/>
</dbReference>
<gene>
    <name evidence="7" type="ORF">JT362_14335</name>
</gene>
<evidence type="ECO:0000313" key="7">
    <source>
        <dbReference type="EMBL" id="MCT2584300.1"/>
    </source>
</evidence>
<dbReference type="RefSeq" id="WP_260191706.1">
    <property type="nucleotide sequence ID" value="NZ_JAFFZE010000012.1"/>
</dbReference>
<evidence type="ECO:0000259" key="6">
    <source>
        <dbReference type="SMART" id="SM00829"/>
    </source>
</evidence>
<dbReference type="Proteomes" id="UP001156441">
    <property type="component" value="Unassembled WGS sequence"/>
</dbReference>
<dbReference type="CDD" id="cd08235">
    <property type="entry name" value="iditol_2_DH_like"/>
    <property type="match status" value="1"/>
</dbReference>
<organism evidence="7 8">
    <name type="scientific">Actinophytocola gossypii</name>
    <dbReference type="NCBI Taxonomy" id="2812003"/>
    <lineage>
        <taxon>Bacteria</taxon>
        <taxon>Bacillati</taxon>
        <taxon>Actinomycetota</taxon>
        <taxon>Actinomycetes</taxon>
        <taxon>Pseudonocardiales</taxon>
        <taxon>Pseudonocardiaceae</taxon>
    </lineage>
</organism>
<dbReference type="InterPro" id="IPR013154">
    <property type="entry name" value="ADH-like_N"/>
</dbReference>
<dbReference type="SMART" id="SM00829">
    <property type="entry name" value="PKS_ER"/>
    <property type="match status" value="1"/>
</dbReference>
<dbReference type="PROSITE" id="PS00059">
    <property type="entry name" value="ADH_ZINC"/>
    <property type="match status" value="1"/>
</dbReference>
<dbReference type="InterPro" id="IPR036291">
    <property type="entry name" value="NAD(P)-bd_dom_sf"/>
</dbReference>
<dbReference type="InterPro" id="IPR002328">
    <property type="entry name" value="ADH_Zn_CS"/>
</dbReference>
<dbReference type="InterPro" id="IPR011032">
    <property type="entry name" value="GroES-like_sf"/>
</dbReference>
<accession>A0ABT2J8V3</accession>
<dbReference type="SUPFAM" id="SSF51735">
    <property type="entry name" value="NAD(P)-binding Rossmann-fold domains"/>
    <property type="match status" value="1"/>
</dbReference>
<sequence>MRVARFYAPGDLRLEDAEAPNPGPDEVKIRVRQCSTCGTDVKIFNHGHHHLVPPRVIGHEIAGEVVEVGANVGGWASGDRVQVIAAVPCGKCYECTHGLMTVCPNQTSVGYHYDGGFAEFLVVPKAVLDVDGLNRIPDGVDFAEASVAEPLACVLNGQEIAGVGDGDDVVVVGAGPIGCLHVRLARARGARRVFLVELNRARLDMSAAVVHPDAAICSAEVDAVDEVRKLTDGRGADVLITAAASGAAQEEALQMAARGGRVSLFGGLPKDKPTITLDANLVHYRELKVVGANGSSPSHNKKALELIASGQVPVSDLITHRLPLADLHDAIKLVSSGQAIKVTIAP</sequence>
<evidence type="ECO:0000256" key="5">
    <source>
        <dbReference type="RuleBase" id="RU361277"/>
    </source>
</evidence>
<dbReference type="PANTHER" id="PTHR43401">
    <property type="entry name" value="L-THREONINE 3-DEHYDROGENASE"/>
    <property type="match status" value="1"/>
</dbReference>
<keyword evidence="2 5" id="KW-0479">Metal-binding</keyword>
<evidence type="ECO:0000256" key="4">
    <source>
        <dbReference type="ARBA" id="ARBA00023002"/>
    </source>
</evidence>
<protein>
    <submittedName>
        <fullName evidence="7">Zinc-dependent dehydrogenase</fullName>
    </submittedName>
</protein>
<keyword evidence="4" id="KW-0560">Oxidoreductase</keyword>
<evidence type="ECO:0000256" key="2">
    <source>
        <dbReference type="ARBA" id="ARBA00022723"/>
    </source>
</evidence>
<keyword evidence="8" id="KW-1185">Reference proteome</keyword>
<dbReference type="PANTHER" id="PTHR43401:SF2">
    <property type="entry name" value="L-THREONINE 3-DEHYDROGENASE"/>
    <property type="match status" value="1"/>
</dbReference>
<dbReference type="InterPro" id="IPR020843">
    <property type="entry name" value="ER"/>
</dbReference>
<evidence type="ECO:0000256" key="1">
    <source>
        <dbReference type="ARBA" id="ARBA00001947"/>
    </source>
</evidence>
<comment type="cofactor">
    <cofactor evidence="1 5">
        <name>Zn(2+)</name>
        <dbReference type="ChEBI" id="CHEBI:29105"/>
    </cofactor>
</comment>
<comment type="similarity">
    <text evidence="5">Belongs to the zinc-containing alcohol dehydrogenase family.</text>
</comment>